<protein>
    <recommendedName>
        <fullName evidence="9">OmpA-like domain-containing protein</fullName>
    </recommendedName>
</protein>
<comment type="similarity">
    <text evidence="2">Belongs to the MotB family.</text>
</comment>
<dbReference type="InterPro" id="IPR025713">
    <property type="entry name" value="MotB-like_N_dom"/>
</dbReference>
<keyword evidence="4 8" id="KW-0812">Transmembrane</keyword>
<dbReference type="Pfam" id="PF00691">
    <property type="entry name" value="OmpA"/>
    <property type="match status" value="1"/>
</dbReference>
<gene>
    <name evidence="10" type="ORF">BW247_07915</name>
</gene>
<accession>A0A1P8UGQ4</accession>
<dbReference type="GO" id="GO:0005886">
    <property type="term" value="C:plasma membrane"/>
    <property type="evidence" value="ECO:0007669"/>
    <property type="project" value="UniProtKB-SubCell"/>
</dbReference>
<name>A0A1P8UGQ4_9GAMM</name>
<evidence type="ECO:0000256" key="1">
    <source>
        <dbReference type="ARBA" id="ARBA00004162"/>
    </source>
</evidence>
<dbReference type="OrthoDB" id="9815217at2"/>
<evidence type="ECO:0000313" key="10">
    <source>
        <dbReference type="EMBL" id="APZ43028.1"/>
    </source>
</evidence>
<organism evidence="10 11">
    <name type="scientific">Acidihalobacter ferrooxydans</name>
    <dbReference type="NCBI Taxonomy" id="1765967"/>
    <lineage>
        <taxon>Bacteria</taxon>
        <taxon>Pseudomonadati</taxon>
        <taxon>Pseudomonadota</taxon>
        <taxon>Gammaproteobacteria</taxon>
        <taxon>Chromatiales</taxon>
        <taxon>Ectothiorhodospiraceae</taxon>
        <taxon>Acidihalobacter</taxon>
    </lineage>
</organism>
<evidence type="ECO:0000259" key="9">
    <source>
        <dbReference type="PROSITE" id="PS51123"/>
    </source>
</evidence>
<dbReference type="InterPro" id="IPR050330">
    <property type="entry name" value="Bact_OuterMem_StrucFunc"/>
</dbReference>
<evidence type="ECO:0000256" key="7">
    <source>
        <dbReference type="PROSITE-ProRule" id="PRU00473"/>
    </source>
</evidence>
<keyword evidence="11" id="KW-1185">Reference proteome</keyword>
<dbReference type="STRING" id="1765967.BW247_07915"/>
<comment type="subcellular location">
    <subcellularLocation>
        <location evidence="1">Cell membrane</location>
        <topology evidence="1">Single-pass membrane protein</topology>
    </subcellularLocation>
</comment>
<dbReference type="AlphaFoldDB" id="A0A1P8UGQ4"/>
<dbReference type="RefSeq" id="WP_076836676.1">
    <property type="nucleotide sequence ID" value="NZ_CP019434.1"/>
</dbReference>
<dbReference type="InterPro" id="IPR006665">
    <property type="entry name" value="OmpA-like"/>
</dbReference>
<keyword evidence="6 7" id="KW-0472">Membrane</keyword>
<dbReference type="NCBIfam" id="NF006541">
    <property type="entry name" value="PRK09038.1"/>
    <property type="match status" value="1"/>
</dbReference>
<dbReference type="KEGG" id="afy:BW247_07915"/>
<feature type="transmembrane region" description="Helical" evidence="8">
    <location>
        <begin position="20"/>
        <end position="39"/>
    </location>
</feature>
<dbReference type="CDD" id="cd07185">
    <property type="entry name" value="OmpA_C-like"/>
    <property type="match status" value="1"/>
</dbReference>
<keyword evidence="5 8" id="KW-1133">Transmembrane helix</keyword>
<dbReference type="InterPro" id="IPR036737">
    <property type="entry name" value="OmpA-like_sf"/>
</dbReference>
<dbReference type="SUPFAM" id="SSF103088">
    <property type="entry name" value="OmpA-like"/>
    <property type="match status" value="1"/>
</dbReference>
<evidence type="ECO:0000256" key="4">
    <source>
        <dbReference type="ARBA" id="ARBA00022692"/>
    </source>
</evidence>
<evidence type="ECO:0000313" key="11">
    <source>
        <dbReference type="Proteomes" id="UP000243807"/>
    </source>
</evidence>
<reference evidence="10 11" key="1">
    <citation type="submission" date="2017-01" db="EMBL/GenBank/DDBJ databases">
        <title>Draft sequence of Acidihalobacter ferrooxidans strain DSM 14175 (strain V8).</title>
        <authorList>
            <person name="Khaleque H.N."/>
            <person name="Ramsay J.P."/>
            <person name="Murphy R.J.T."/>
            <person name="Kaksonen A.H."/>
            <person name="Boxall N.J."/>
            <person name="Watkin E.L.J."/>
        </authorList>
    </citation>
    <scope>NUCLEOTIDE SEQUENCE [LARGE SCALE GENOMIC DNA]</scope>
    <source>
        <strain evidence="10 11">V8</strain>
    </source>
</reference>
<feature type="domain" description="OmpA-like" evidence="9">
    <location>
        <begin position="145"/>
        <end position="265"/>
    </location>
</feature>
<dbReference type="Gene3D" id="3.30.1330.60">
    <property type="entry name" value="OmpA-like domain"/>
    <property type="match status" value="1"/>
</dbReference>
<dbReference type="PANTHER" id="PTHR30329:SF20">
    <property type="entry name" value="EXPORTED PROTEIN"/>
    <property type="match status" value="1"/>
</dbReference>
<keyword evidence="3" id="KW-1003">Cell membrane</keyword>
<dbReference type="PANTHER" id="PTHR30329">
    <property type="entry name" value="STATOR ELEMENT OF FLAGELLAR MOTOR COMPLEX"/>
    <property type="match status" value="1"/>
</dbReference>
<evidence type="ECO:0000256" key="8">
    <source>
        <dbReference type="SAM" id="Phobius"/>
    </source>
</evidence>
<dbReference type="Pfam" id="PF13677">
    <property type="entry name" value="MotB_plug"/>
    <property type="match status" value="1"/>
</dbReference>
<sequence>MARGRRKSHEEHINHERWLVSYADFITLLFAFFVVMYAISSVNVGKYRVLSESLVAAFRNPAASMKPIQIGKVQTSNPDSFSPLNAFPSPLQLHGIEQTLLRQPIHPPVEHSSAKRTPMEKMGALIVRKLSGLIQKGLVSVRIHPDWVDIMINADVLFPNASAALAPHARNVLEQVAHSLNALPIQVQVEGFTDNKPIHTREFSSNWSLSAARAVSVVELLVKNGMSPKRLAAVGYGQYHPVASNATPKGRAQNRRVELVVVAQNTVMPTRQMKAAVQAGGG</sequence>
<evidence type="ECO:0000256" key="2">
    <source>
        <dbReference type="ARBA" id="ARBA00008914"/>
    </source>
</evidence>
<evidence type="ECO:0000256" key="5">
    <source>
        <dbReference type="ARBA" id="ARBA00022989"/>
    </source>
</evidence>
<dbReference type="PROSITE" id="PS51123">
    <property type="entry name" value="OMPA_2"/>
    <property type="match status" value="1"/>
</dbReference>
<evidence type="ECO:0000256" key="3">
    <source>
        <dbReference type="ARBA" id="ARBA00022475"/>
    </source>
</evidence>
<proteinExistence type="inferred from homology"/>
<evidence type="ECO:0000256" key="6">
    <source>
        <dbReference type="ARBA" id="ARBA00023136"/>
    </source>
</evidence>
<dbReference type="Proteomes" id="UP000243807">
    <property type="component" value="Chromosome"/>
</dbReference>
<dbReference type="EMBL" id="CP019434">
    <property type="protein sequence ID" value="APZ43028.1"/>
    <property type="molecule type" value="Genomic_DNA"/>
</dbReference>